<dbReference type="KEGG" id="sman:C12CBH8_14690"/>
<evidence type="ECO:0000313" key="2">
    <source>
        <dbReference type="Proteomes" id="UP000593890"/>
    </source>
</evidence>
<name>A0A7I8D1X8_9FIRM</name>
<dbReference type="Proteomes" id="UP000593890">
    <property type="component" value="Chromosome"/>
</dbReference>
<dbReference type="RefSeq" id="WP_215532914.1">
    <property type="nucleotide sequence ID" value="NZ_AP023321.1"/>
</dbReference>
<dbReference type="AlphaFoldDB" id="A0A7I8D1X8"/>
<evidence type="ECO:0000313" key="1">
    <source>
        <dbReference type="EMBL" id="BCI60830.1"/>
    </source>
</evidence>
<reference evidence="2" key="1">
    <citation type="submission" date="2020-07" db="EMBL/GenBank/DDBJ databases">
        <title>Complete genome sequencing of Clostridia bacterium strain 12CBH8.</title>
        <authorList>
            <person name="Sakamoto M."/>
            <person name="Murakami T."/>
            <person name="Mori H."/>
        </authorList>
    </citation>
    <scope>NUCLEOTIDE SEQUENCE [LARGE SCALE GENOMIC DNA]</scope>
    <source>
        <strain evidence="2">12CBH8</strain>
    </source>
</reference>
<organism evidence="1 2">
    <name type="scientific">Solibaculum mannosilyticum</name>
    <dbReference type="NCBI Taxonomy" id="2780922"/>
    <lineage>
        <taxon>Bacteria</taxon>
        <taxon>Bacillati</taxon>
        <taxon>Bacillota</taxon>
        <taxon>Clostridia</taxon>
        <taxon>Eubacteriales</taxon>
        <taxon>Oscillospiraceae</taxon>
        <taxon>Solibaculum</taxon>
    </lineage>
</organism>
<keyword evidence="2" id="KW-1185">Reference proteome</keyword>
<gene>
    <name evidence="1" type="ORF">C12CBH8_14690</name>
</gene>
<dbReference type="EMBL" id="AP023321">
    <property type="protein sequence ID" value="BCI60830.1"/>
    <property type="molecule type" value="Genomic_DNA"/>
</dbReference>
<proteinExistence type="predicted"/>
<protein>
    <submittedName>
        <fullName evidence="1">Uncharacterized protein</fullName>
    </submittedName>
</protein>
<accession>A0A7I8D1X8</accession>
<sequence length="210" mass="23629">MTQQELDNLSRLPTVTYEQFLKFKPCWLNDRKRAAQLKEIGSRKREWNALDVLRLEEVTIADRMWAVLREEFLPAHLLHEYACRCADYALSKIDNPDPRSVRAIEAKRKWLRGEISNKELITARNEARAASWSIGWGAARAAAWGAARDAAWGAARDAAWGAARDAARKDILDTLISLIKEAARDAGTSTSGKQKLSAVIVTKKEREING</sequence>